<comment type="caution">
    <text evidence="3">The sequence shown here is derived from an EMBL/GenBank/DDBJ whole genome shotgun (WGS) entry which is preliminary data.</text>
</comment>
<dbReference type="AlphaFoldDB" id="A0A7C4QQZ8"/>
<keyword evidence="1" id="KW-0472">Membrane</keyword>
<dbReference type="Gene3D" id="3.30.450.290">
    <property type="match status" value="1"/>
</dbReference>
<feature type="domain" description="Tll0287-like" evidence="2">
    <location>
        <begin position="91"/>
        <end position="193"/>
    </location>
</feature>
<gene>
    <name evidence="3" type="ORF">ENS64_08290</name>
</gene>
<sequence length="207" mass="22101">MKRPGGAPWSGDETAVVSLSLFPRQTAPEESMMNTRARNILAGLLLTGAGLGLAWGAAAPAQPDDAALARTRKTVRMLDDIYKTAVVLITDKYVHKEDDFPAGSAAVALFAAIKQKGWHDVRLLDATGKPYEAKNAPKDDFERAATQALSGGKDYFEQVVTIDGQPHLRAATPIPVVSKKCVMCHSHYADAKPGAAIGALSYTIKVE</sequence>
<organism evidence="3">
    <name type="scientific">Schlesneria paludicola</name>
    <dbReference type="NCBI Taxonomy" id="360056"/>
    <lineage>
        <taxon>Bacteria</taxon>
        <taxon>Pseudomonadati</taxon>
        <taxon>Planctomycetota</taxon>
        <taxon>Planctomycetia</taxon>
        <taxon>Planctomycetales</taxon>
        <taxon>Planctomycetaceae</taxon>
        <taxon>Schlesneria</taxon>
    </lineage>
</organism>
<proteinExistence type="predicted"/>
<evidence type="ECO:0000259" key="2">
    <source>
        <dbReference type="Pfam" id="PF11845"/>
    </source>
</evidence>
<evidence type="ECO:0000256" key="1">
    <source>
        <dbReference type="SAM" id="Phobius"/>
    </source>
</evidence>
<feature type="transmembrane region" description="Helical" evidence="1">
    <location>
        <begin position="40"/>
        <end position="58"/>
    </location>
</feature>
<name>A0A7C4QQZ8_9PLAN</name>
<protein>
    <submittedName>
        <fullName evidence="3">DUF3365 domain-containing protein</fullName>
    </submittedName>
</protein>
<accession>A0A7C4QQZ8</accession>
<dbReference type="InterPro" id="IPR021796">
    <property type="entry name" value="Tll0287-like_dom"/>
</dbReference>
<keyword evidence="1" id="KW-1133">Transmembrane helix</keyword>
<keyword evidence="1" id="KW-0812">Transmembrane</keyword>
<dbReference type="EMBL" id="DSVQ01000012">
    <property type="protein sequence ID" value="HGT39246.1"/>
    <property type="molecule type" value="Genomic_DNA"/>
</dbReference>
<evidence type="ECO:0000313" key="3">
    <source>
        <dbReference type="EMBL" id="HGT39246.1"/>
    </source>
</evidence>
<dbReference type="Pfam" id="PF11845">
    <property type="entry name" value="Tll0287-like"/>
    <property type="match status" value="1"/>
</dbReference>
<reference evidence="3" key="1">
    <citation type="journal article" date="2020" name="mSystems">
        <title>Genome- and Community-Level Interaction Insights into Carbon Utilization and Element Cycling Functions of Hydrothermarchaeota in Hydrothermal Sediment.</title>
        <authorList>
            <person name="Zhou Z."/>
            <person name="Liu Y."/>
            <person name="Xu W."/>
            <person name="Pan J."/>
            <person name="Luo Z.H."/>
            <person name="Li M."/>
        </authorList>
    </citation>
    <scope>NUCLEOTIDE SEQUENCE [LARGE SCALE GENOMIC DNA]</scope>
    <source>
        <strain evidence="3">SpSt-508</strain>
    </source>
</reference>